<accession>A0ABW1EBB7</accession>
<dbReference type="EMBL" id="JBHSPH010000001">
    <property type="protein sequence ID" value="MFC5861269.1"/>
    <property type="molecule type" value="Genomic_DNA"/>
</dbReference>
<evidence type="ECO:0000313" key="1">
    <source>
        <dbReference type="EMBL" id="MFC5861269.1"/>
    </source>
</evidence>
<reference evidence="2" key="1">
    <citation type="journal article" date="2019" name="Int. J. Syst. Evol. Microbiol.">
        <title>The Global Catalogue of Microorganisms (GCM) 10K type strain sequencing project: providing services to taxonomists for standard genome sequencing and annotation.</title>
        <authorList>
            <consortium name="The Broad Institute Genomics Platform"/>
            <consortium name="The Broad Institute Genome Sequencing Center for Infectious Disease"/>
            <person name="Wu L."/>
            <person name="Ma J."/>
        </authorList>
    </citation>
    <scope>NUCLEOTIDE SEQUENCE [LARGE SCALE GENOMIC DNA]</scope>
    <source>
        <strain evidence="2">JCM 4087</strain>
    </source>
</reference>
<gene>
    <name evidence="1" type="ORF">ACFPT7_03095</name>
</gene>
<sequence length="369" mass="40903">MSDTTILQIASGFKPSTDGVGDFARLLGEALAKNHGIRTHFLVYRKPQQLIDPAEIAPNTISYADGASPQQFRSELQAVLERDKFSSALLHYGSYAYSSDGKPYAFCEVMEELARRLALHVFFHEVYAEGPPWKRAFWTRGEQMRSVGLLQKIRKAGFTSNQRFVTQIEQFSSNGSEILRIPIFSNVGEPSEISALSARKRQMVIFGQLPTRSRLYQKKEVLEMVCRSIGADKIVDAGSGSGPEIPDFVAGTPVERMGWMSEAQLSQLLAESLAGVIGYWPDVWAKSGVIASYAAHGVLPVMVALEPRPVPKDEPRSYVDVPELESLRSPDGRIPEEVLQQLVDRTHGFYVAHQSIERCAETVASAIRA</sequence>
<dbReference type="RefSeq" id="WP_263334050.1">
    <property type="nucleotide sequence ID" value="NZ_JAGSYH010000002.1"/>
</dbReference>
<keyword evidence="2" id="KW-1185">Reference proteome</keyword>
<protein>
    <recommendedName>
        <fullName evidence="3">Glycosyltransferase family 1 protein</fullName>
    </recommendedName>
</protein>
<dbReference type="Proteomes" id="UP001596091">
    <property type="component" value="Unassembled WGS sequence"/>
</dbReference>
<evidence type="ECO:0008006" key="3">
    <source>
        <dbReference type="Google" id="ProtNLM"/>
    </source>
</evidence>
<name>A0ABW1EBB7_9BACT</name>
<evidence type="ECO:0000313" key="2">
    <source>
        <dbReference type="Proteomes" id="UP001596091"/>
    </source>
</evidence>
<comment type="caution">
    <text evidence="1">The sequence shown here is derived from an EMBL/GenBank/DDBJ whole genome shotgun (WGS) entry which is preliminary data.</text>
</comment>
<organism evidence="1 2">
    <name type="scientific">Acidicapsa dinghuensis</name>
    <dbReference type="NCBI Taxonomy" id="2218256"/>
    <lineage>
        <taxon>Bacteria</taxon>
        <taxon>Pseudomonadati</taxon>
        <taxon>Acidobacteriota</taxon>
        <taxon>Terriglobia</taxon>
        <taxon>Terriglobales</taxon>
        <taxon>Acidobacteriaceae</taxon>
        <taxon>Acidicapsa</taxon>
    </lineage>
</organism>
<proteinExistence type="predicted"/>